<gene>
    <name evidence="4" type="ORF">ACFP0N_22030</name>
</gene>
<dbReference type="NCBIfam" id="NF009154">
    <property type="entry name" value="PRK12497.3-3"/>
    <property type="match status" value="1"/>
</dbReference>
<feature type="compositionally biased region" description="Pro residues" evidence="3">
    <location>
        <begin position="64"/>
        <end position="75"/>
    </location>
</feature>
<dbReference type="RefSeq" id="WP_313765689.1">
    <property type="nucleotide sequence ID" value="NZ_BAAAVH010000044.1"/>
</dbReference>
<proteinExistence type="inferred from homology"/>
<dbReference type="SUPFAM" id="SSF52980">
    <property type="entry name" value="Restriction endonuclease-like"/>
    <property type="match status" value="1"/>
</dbReference>
<evidence type="ECO:0000256" key="2">
    <source>
        <dbReference type="HAMAP-Rule" id="MF_00048"/>
    </source>
</evidence>
<dbReference type="Gene3D" id="3.40.1350.10">
    <property type="match status" value="1"/>
</dbReference>
<dbReference type="InterPro" id="IPR011335">
    <property type="entry name" value="Restrct_endonuc-II-like"/>
</dbReference>
<comment type="similarity">
    <text evidence="1 2">Belongs to the UPF0102 family.</text>
</comment>
<evidence type="ECO:0000256" key="1">
    <source>
        <dbReference type="ARBA" id="ARBA00006738"/>
    </source>
</evidence>
<feature type="region of interest" description="Disordered" evidence="3">
    <location>
        <begin position="1"/>
        <end position="111"/>
    </location>
</feature>
<feature type="compositionally biased region" description="Basic and acidic residues" evidence="3">
    <location>
        <begin position="77"/>
        <end position="89"/>
    </location>
</feature>
<dbReference type="Proteomes" id="UP001596067">
    <property type="component" value="Unassembled WGS sequence"/>
</dbReference>
<evidence type="ECO:0000256" key="3">
    <source>
        <dbReference type="SAM" id="MobiDB-lite"/>
    </source>
</evidence>
<dbReference type="PANTHER" id="PTHR34039">
    <property type="entry name" value="UPF0102 PROTEIN YRAN"/>
    <property type="match status" value="1"/>
</dbReference>
<organism evidence="4 5">
    <name type="scientific">Kitasatospora aburaviensis</name>
    <dbReference type="NCBI Taxonomy" id="67265"/>
    <lineage>
        <taxon>Bacteria</taxon>
        <taxon>Bacillati</taxon>
        <taxon>Actinomycetota</taxon>
        <taxon>Actinomycetes</taxon>
        <taxon>Kitasatosporales</taxon>
        <taxon>Streptomycetaceae</taxon>
        <taxon>Kitasatospora</taxon>
    </lineage>
</organism>
<dbReference type="HAMAP" id="MF_00048">
    <property type="entry name" value="UPF0102"/>
    <property type="match status" value="1"/>
</dbReference>
<dbReference type="InterPro" id="IPR011856">
    <property type="entry name" value="tRNA_endonuc-like_dom_sf"/>
</dbReference>
<dbReference type="PANTHER" id="PTHR34039:SF1">
    <property type="entry name" value="UPF0102 PROTEIN YRAN"/>
    <property type="match status" value="1"/>
</dbReference>
<feature type="compositionally biased region" description="Low complexity" evidence="3">
    <location>
        <begin position="34"/>
        <end position="49"/>
    </location>
</feature>
<comment type="caution">
    <text evidence="4">The sequence shown here is derived from an EMBL/GenBank/DDBJ whole genome shotgun (WGS) entry which is preliminary data.</text>
</comment>
<feature type="compositionally biased region" description="Low complexity" evidence="3">
    <location>
        <begin position="90"/>
        <end position="99"/>
    </location>
</feature>
<name>A0ABW1F3T0_9ACTN</name>
<evidence type="ECO:0000313" key="5">
    <source>
        <dbReference type="Proteomes" id="UP001596067"/>
    </source>
</evidence>
<dbReference type="EMBL" id="JBHSOD010000029">
    <property type="protein sequence ID" value="MFC5887649.1"/>
    <property type="molecule type" value="Genomic_DNA"/>
</dbReference>
<dbReference type="CDD" id="cd20736">
    <property type="entry name" value="PoNe_Nuclease"/>
    <property type="match status" value="1"/>
</dbReference>
<feature type="compositionally biased region" description="Basic residues" evidence="3">
    <location>
        <begin position="8"/>
        <end position="19"/>
    </location>
</feature>
<reference evidence="5" key="1">
    <citation type="journal article" date="2019" name="Int. J. Syst. Evol. Microbiol.">
        <title>The Global Catalogue of Microorganisms (GCM) 10K type strain sequencing project: providing services to taxonomists for standard genome sequencing and annotation.</title>
        <authorList>
            <consortium name="The Broad Institute Genomics Platform"/>
            <consortium name="The Broad Institute Genome Sequencing Center for Infectious Disease"/>
            <person name="Wu L."/>
            <person name="Ma J."/>
        </authorList>
    </citation>
    <scope>NUCLEOTIDE SEQUENCE [LARGE SCALE GENOMIC DNA]</scope>
    <source>
        <strain evidence="5">CGMCC 4.1469</strain>
    </source>
</reference>
<keyword evidence="5" id="KW-1185">Reference proteome</keyword>
<protein>
    <recommendedName>
        <fullName evidence="2">UPF0102 protein ACFP0N_22030</fullName>
    </recommendedName>
</protein>
<dbReference type="Pfam" id="PF02021">
    <property type="entry name" value="UPF0102"/>
    <property type="match status" value="1"/>
</dbReference>
<sequence>MQDTKSSTTRRTRSTRTARKKSESPKARPGGPADPVVGDQVVLDLVVPGPGMPDLEPGGAGPNLPAPDLPAPALPAPHERTGARERPAAEARPGLRARPGAGGRSSNNGLGRYGERVAARRLAESGLRILDRNWRCVEGELDIVALDGDTLAVCEVKTRSERGFQQPSEAIDRAKAARLQRLAERWMAERWPGHFARLVGTGHQPAPAGPQWPPVPPGGVRIDLVAVVNRTRGAASVDHLRGVV</sequence>
<dbReference type="InterPro" id="IPR003509">
    <property type="entry name" value="UPF0102_YraN-like"/>
</dbReference>
<evidence type="ECO:0000313" key="4">
    <source>
        <dbReference type="EMBL" id="MFC5887649.1"/>
    </source>
</evidence>
<accession>A0ABW1F3T0</accession>